<dbReference type="EMBL" id="CP066007">
    <property type="protein sequence ID" value="QQB46319.1"/>
    <property type="molecule type" value="Genomic_DNA"/>
</dbReference>
<evidence type="ECO:0000313" key="2">
    <source>
        <dbReference type="EMBL" id="QRP71213.1"/>
    </source>
</evidence>
<proteinExistence type="predicted"/>
<dbReference type="GeneID" id="92759390"/>
<dbReference type="OrthoDB" id="3396763at2"/>
<dbReference type="EMBL" id="CP069534">
    <property type="protein sequence ID" value="QRP71213.1"/>
    <property type="molecule type" value="Genomic_DNA"/>
</dbReference>
<dbReference type="NCBIfam" id="TIGR03089">
    <property type="entry name" value="TIGR03089 family protein"/>
    <property type="match status" value="1"/>
</dbReference>
<name>A0A7T4JUX6_9CORY</name>
<dbReference type="Proteomes" id="UP000596145">
    <property type="component" value="Chromosome"/>
</dbReference>
<accession>A0A7T4JUX6</accession>
<dbReference type="RefSeq" id="WP_005390339.1">
    <property type="nucleotide sequence ID" value="NZ_CP066007.1"/>
</dbReference>
<sequence length="199" mass="21173">MELLSHLTPTEPRVTVYNEARGSRVEFSAVTLSNWAAKVAGMLRDECDLAPGDAIALDVPHDWQEIVIALGAIAAGITYGEPRGDEEVALLGVDKQSDAPTQIIVGDDPLGAPLPDSALPPGALDFATTVRMYPDDFPEPTPSLTREGSPTKRIVRASENSCAQALEQLATGGSIVIVRGEASEERFAHIADVERATAW</sequence>
<gene>
    <name evidence="1" type="ORF">I6I10_12940</name>
    <name evidence="2" type="ORF">I6J21_03420</name>
</gene>
<evidence type="ECO:0000313" key="1">
    <source>
        <dbReference type="EMBL" id="QQB46319.1"/>
    </source>
</evidence>
<protein>
    <recommendedName>
        <fullName evidence="4">TIGR03089 family protein</fullName>
    </recommendedName>
</protein>
<evidence type="ECO:0000313" key="3">
    <source>
        <dbReference type="Proteomes" id="UP000596145"/>
    </source>
</evidence>
<dbReference type="AlphaFoldDB" id="A0A7T4JUX6"/>
<evidence type="ECO:0008006" key="4">
    <source>
        <dbReference type="Google" id="ProtNLM"/>
    </source>
</evidence>
<organism evidence="1 3">
    <name type="scientific">Corynebacterium glucuronolyticum</name>
    <dbReference type="NCBI Taxonomy" id="39791"/>
    <lineage>
        <taxon>Bacteria</taxon>
        <taxon>Bacillati</taxon>
        <taxon>Actinomycetota</taxon>
        <taxon>Actinomycetes</taxon>
        <taxon>Mycobacteriales</taxon>
        <taxon>Corynebacteriaceae</taxon>
        <taxon>Corynebacterium</taxon>
    </lineage>
</organism>
<reference evidence="1 3" key="1">
    <citation type="submission" date="2020-12" db="EMBL/GenBank/DDBJ databases">
        <title>FDA dAtabase for Regulatory Grade micrObial Sequences (FDA-ARGOS): Supporting development and validation of Infectious Disease Dx tests.</title>
        <authorList>
            <person name="Sproer C."/>
            <person name="Gronow S."/>
            <person name="Severitt S."/>
            <person name="Schroder I."/>
            <person name="Tallon L."/>
            <person name="Sadzewicz L."/>
            <person name="Zhao X."/>
            <person name="Boylan J."/>
            <person name="Ott S."/>
            <person name="Bowen H."/>
            <person name="Vavikolanu K."/>
            <person name="Mehta A."/>
            <person name="Aluvathingal J."/>
            <person name="Nadendla S."/>
            <person name="Lowell S."/>
            <person name="Myers T."/>
            <person name="Yan Y."/>
            <person name="Sichtig H."/>
        </authorList>
    </citation>
    <scope>NUCLEOTIDE SEQUENCE [LARGE SCALE GENOMIC DNA]</scope>
    <source>
        <strain evidence="1 3">FDAARGOS_1053</strain>
        <strain evidence="2">FDAARGOS_1191</strain>
    </source>
</reference>
<dbReference type="SUPFAM" id="SSF56801">
    <property type="entry name" value="Acetyl-CoA synthetase-like"/>
    <property type="match status" value="1"/>
</dbReference>
<dbReference type="Proteomes" id="UP000617681">
    <property type="component" value="Chromosome"/>
</dbReference>
<dbReference type="InterPro" id="IPR017523">
    <property type="entry name" value="Rv3268"/>
</dbReference>